<gene>
    <name evidence="2" type="ORF">DFR69_107202</name>
</gene>
<keyword evidence="3" id="KW-1185">Reference proteome</keyword>
<dbReference type="Proteomes" id="UP000246410">
    <property type="component" value="Unassembled WGS sequence"/>
</dbReference>
<feature type="domain" description="N-acetyltransferase" evidence="1">
    <location>
        <begin position="16"/>
        <end position="167"/>
    </location>
</feature>
<proteinExistence type="predicted"/>
<evidence type="ECO:0000313" key="2">
    <source>
        <dbReference type="EMBL" id="PWV73575.1"/>
    </source>
</evidence>
<name>A0A317NEI9_9NOCA</name>
<dbReference type="InterPro" id="IPR000182">
    <property type="entry name" value="GNAT_dom"/>
</dbReference>
<organism evidence="2 3">
    <name type="scientific">Nocardia neocaledoniensis</name>
    <dbReference type="NCBI Taxonomy" id="236511"/>
    <lineage>
        <taxon>Bacteria</taxon>
        <taxon>Bacillati</taxon>
        <taxon>Actinomycetota</taxon>
        <taxon>Actinomycetes</taxon>
        <taxon>Mycobacteriales</taxon>
        <taxon>Nocardiaceae</taxon>
        <taxon>Nocardia</taxon>
    </lineage>
</organism>
<dbReference type="Gene3D" id="3.40.630.30">
    <property type="match status" value="1"/>
</dbReference>
<dbReference type="AlphaFoldDB" id="A0A317NEI9"/>
<reference evidence="2 3" key="1">
    <citation type="submission" date="2018-05" db="EMBL/GenBank/DDBJ databases">
        <title>Genomic Encyclopedia of Type Strains, Phase IV (KMG-IV): sequencing the most valuable type-strain genomes for metagenomic binning, comparative biology and taxonomic classification.</title>
        <authorList>
            <person name="Goeker M."/>
        </authorList>
    </citation>
    <scope>NUCLEOTIDE SEQUENCE [LARGE SCALE GENOMIC DNA]</scope>
    <source>
        <strain evidence="2 3">DSM 44717</strain>
    </source>
</reference>
<dbReference type="InterPro" id="IPR016181">
    <property type="entry name" value="Acyl_CoA_acyltransferase"/>
</dbReference>
<dbReference type="EMBL" id="QGTL01000007">
    <property type="protein sequence ID" value="PWV73575.1"/>
    <property type="molecule type" value="Genomic_DNA"/>
</dbReference>
<dbReference type="GO" id="GO:0016747">
    <property type="term" value="F:acyltransferase activity, transferring groups other than amino-acyl groups"/>
    <property type="evidence" value="ECO:0007669"/>
    <property type="project" value="InterPro"/>
</dbReference>
<accession>A0A317NEI9</accession>
<dbReference type="Pfam" id="PF00583">
    <property type="entry name" value="Acetyltransf_1"/>
    <property type="match status" value="1"/>
</dbReference>
<dbReference type="PROSITE" id="PS51186">
    <property type="entry name" value="GNAT"/>
    <property type="match status" value="1"/>
</dbReference>
<dbReference type="SUPFAM" id="SSF55729">
    <property type="entry name" value="Acyl-CoA N-acyltransferases (Nat)"/>
    <property type="match status" value="1"/>
</dbReference>
<protein>
    <submittedName>
        <fullName evidence="2">Putative acetyltransferase</fullName>
    </submittedName>
</protein>
<evidence type="ECO:0000259" key="1">
    <source>
        <dbReference type="PROSITE" id="PS51186"/>
    </source>
</evidence>
<sequence>MRGGSPTAATDTETIVLIRRETPADAAAIAAIHRAAFAPHYAEDVSITEPPEPALVEALRTDESWMPTLSLVALEYDTVVGHLCLTRAGIGPFPVLALGPLGVDPDHQKTGVGSALMHAALGAADALDESVVGLVGSPEYYSRFGFVPGARLGIVPDQADWAEYFQVRALTAYDPAVTGEFRYPAPFYDL</sequence>
<evidence type="ECO:0000313" key="3">
    <source>
        <dbReference type="Proteomes" id="UP000246410"/>
    </source>
</evidence>
<comment type="caution">
    <text evidence="2">The sequence shown here is derived from an EMBL/GenBank/DDBJ whole genome shotgun (WGS) entry which is preliminary data.</text>
</comment>
<keyword evidence="2" id="KW-0808">Transferase</keyword>
<dbReference type="CDD" id="cd04301">
    <property type="entry name" value="NAT_SF"/>
    <property type="match status" value="1"/>
</dbReference>